<organism evidence="4 5">
    <name type="scientific">Phyllosticta citrichinensis</name>
    <dbReference type="NCBI Taxonomy" id="1130410"/>
    <lineage>
        <taxon>Eukaryota</taxon>
        <taxon>Fungi</taxon>
        <taxon>Dikarya</taxon>
        <taxon>Ascomycota</taxon>
        <taxon>Pezizomycotina</taxon>
        <taxon>Dothideomycetes</taxon>
        <taxon>Dothideomycetes incertae sedis</taxon>
        <taxon>Botryosphaeriales</taxon>
        <taxon>Phyllostictaceae</taxon>
        <taxon>Phyllosticta</taxon>
    </lineage>
</organism>
<comment type="caution">
    <text evidence="4">The sequence shown here is derived from an EMBL/GenBank/DDBJ whole genome shotgun (WGS) entry which is preliminary data.</text>
</comment>
<dbReference type="InterPro" id="IPR020981">
    <property type="entry name" value="Csm1/Pcs1_C"/>
</dbReference>
<evidence type="ECO:0000256" key="1">
    <source>
        <dbReference type="SAM" id="Coils"/>
    </source>
</evidence>
<reference evidence="4 5" key="1">
    <citation type="journal article" date="2022" name="G3 (Bethesda)">
        <title>Enemy or ally: a genomic approach to elucidate the lifestyle of Phyllosticta citrichinaensis.</title>
        <authorList>
            <person name="Buijs V.A."/>
            <person name="Groenewald J.Z."/>
            <person name="Haridas S."/>
            <person name="LaButti K.M."/>
            <person name="Lipzen A."/>
            <person name="Martin F.M."/>
            <person name="Barry K."/>
            <person name="Grigoriev I.V."/>
            <person name="Crous P.W."/>
            <person name="Seidl M.F."/>
        </authorList>
    </citation>
    <scope>NUCLEOTIDE SEQUENCE [LARGE SCALE GENOMIC DNA]</scope>
    <source>
        <strain evidence="4 5">CBS 129764</strain>
    </source>
</reference>
<feature type="region of interest" description="Disordered" evidence="2">
    <location>
        <begin position="33"/>
        <end position="245"/>
    </location>
</feature>
<feature type="compositionally biased region" description="Acidic residues" evidence="2">
    <location>
        <begin position="112"/>
        <end position="121"/>
    </location>
</feature>
<sequence>MPPRRAAAATISNLVDDSASEDEFARDTVAVMVSSGSMPENAPPATKGSNGRPKKTAAAKETPATTITRARATTRRASGASVVAGKGKVAKAKKPAPKRKALAERREPNGSDTEEVDDFDQPQEPAEPAPAKPKARGRPPKAKAAAAAAEPEVPKKPTRGRRAPKKEEAVTESIHVIPETQLEPDHMDVEPSIEEIPETQQPEPARRQNARGRAGSRQPQQSKSNRPAASASDTEKAGGDPALRQKLGDMTKRLENLDLKYQNLRDVGMRDADGNFDRLKRSANERAKAQDDLIVALKKELATQRAQATESKALKSRVKELSTENEQIKKEHTMIRGQLSEAENKIETLNARLSAKVAEAKAPGSAMKSQRTAMTGDSDASLIQQLKEDLYTDITGLIIRGVKREEDEDVFDCIQTGRNGTLHFHLAIESGNKASSQSYEDAEFAYVPLLDESRDSQLLEILPDYLTEEICFPRNNAAKFYSKIAECLTKRIVDE</sequence>
<proteinExistence type="predicted"/>
<feature type="domain" description="Monopolin complex subunit Csm1/Pcs1 C-terminal" evidence="3">
    <location>
        <begin position="385"/>
        <end position="475"/>
    </location>
</feature>
<dbReference type="Proteomes" id="UP001456524">
    <property type="component" value="Unassembled WGS sequence"/>
</dbReference>
<evidence type="ECO:0000313" key="5">
    <source>
        <dbReference type="Proteomes" id="UP001456524"/>
    </source>
</evidence>
<accession>A0ABR1XLI6</accession>
<dbReference type="Pfam" id="PF12539">
    <property type="entry name" value="Csm1"/>
    <property type="match status" value="1"/>
</dbReference>
<keyword evidence="5" id="KW-1185">Reference proteome</keyword>
<feature type="compositionally biased region" description="Polar residues" evidence="2">
    <location>
        <begin position="217"/>
        <end position="227"/>
    </location>
</feature>
<feature type="coiled-coil region" evidence="1">
    <location>
        <begin position="247"/>
        <end position="359"/>
    </location>
</feature>
<dbReference type="InterPro" id="IPR040349">
    <property type="entry name" value="Csm1/Pcs1"/>
</dbReference>
<dbReference type="Gene3D" id="3.90.1150.80">
    <property type="match status" value="1"/>
</dbReference>
<dbReference type="InterPro" id="IPR038608">
    <property type="entry name" value="Csm1/Pcs1_C_sf"/>
</dbReference>
<dbReference type="PANTHER" id="PTHR28006">
    <property type="entry name" value="MONOPOLIN COMPLEX SUBUNIT CSM1"/>
    <property type="match status" value="1"/>
</dbReference>
<dbReference type="CDD" id="cd23787">
    <property type="entry name" value="RWD_CSM1"/>
    <property type="match status" value="1"/>
</dbReference>
<dbReference type="PANTHER" id="PTHR28006:SF1">
    <property type="entry name" value="MONOPOLIN COMPLEX SUBUNIT CSM1"/>
    <property type="match status" value="1"/>
</dbReference>
<keyword evidence="1" id="KW-0175">Coiled coil</keyword>
<evidence type="ECO:0000256" key="2">
    <source>
        <dbReference type="SAM" id="MobiDB-lite"/>
    </source>
</evidence>
<protein>
    <submittedName>
        <fullName evidence="4">Chromosome segregation protein Csm1/Pcs1-domain-containing protein</fullName>
    </submittedName>
</protein>
<feature type="compositionally biased region" description="Basic residues" evidence="2">
    <location>
        <begin position="88"/>
        <end position="100"/>
    </location>
</feature>
<feature type="compositionally biased region" description="Low complexity" evidence="2">
    <location>
        <begin position="59"/>
        <end position="87"/>
    </location>
</feature>
<evidence type="ECO:0000313" key="4">
    <source>
        <dbReference type="EMBL" id="KAK8159680.1"/>
    </source>
</evidence>
<feature type="compositionally biased region" description="Low complexity" evidence="2">
    <location>
        <begin position="142"/>
        <end position="151"/>
    </location>
</feature>
<gene>
    <name evidence="4" type="ORF">IWX90DRAFT_390047</name>
</gene>
<dbReference type="EMBL" id="JBBWUH010000008">
    <property type="protein sequence ID" value="KAK8159680.1"/>
    <property type="molecule type" value="Genomic_DNA"/>
</dbReference>
<name>A0ABR1XLI6_9PEZI</name>
<evidence type="ECO:0000259" key="3">
    <source>
        <dbReference type="Pfam" id="PF12539"/>
    </source>
</evidence>